<keyword evidence="3" id="KW-1015">Disulfide bond</keyword>
<dbReference type="GO" id="GO:0098609">
    <property type="term" value="P:cell-cell adhesion"/>
    <property type="evidence" value="ECO:0007669"/>
    <property type="project" value="TreeGrafter"/>
</dbReference>
<keyword evidence="6" id="KW-0812">Transmembrane</keyword>
<keyword evidence="5" id="KW-0393">Immunoglobulin domain</keyword>
<keyword evidence="4" id="KW-0325">Glycoprotein</keyword>
<keyword evidence="10" id="KW-1185">Reference proteome</keyword>
<gene>
    <name evidence="9" type="ORF">M513_06082</name>
</gene>
<dbReference type="InterPro" id="IPR036179">
    <property type="entry name" value="Ig-like_dom_sf"/>
</dbReference>
<feature type="domain" description="Ig-like" evidence="8">
    <location>
        <begin position="264"/>
        <end position="365"/>
    </location>
</feature>
<name>A0A085M6X0_9BILA</name>
<evidence type="ECO:0000313" key="9">
    <source>
        <dbReference type="EMBL" id="KFD52966.1"/>
    </source>
</evidence>
<keyword evidence="6" id="KW-1133">Transmembrane helix</keyword>
<evidence type="ECO:0000259" key="8">
    <source>
        <dbReference type="PROSITE" id="PS50835"/>
    </source>
</evidence>
<keyword evidence="2 6" id="KW-0472">Membrane</keyword>
<evidence type="ECO:0000256" key="2">
    <source>
        <dbReference type="ARBA" id="ARBA00023136"/>
    </source>
</evidence>
<feature type="domain" description="Ig-like" evidence="8">
    <location>
        <begin position="176"/>
        <end position="257"/>
    </location>
</feature>
<dbReference type="SUPFAM" id="SSF48726">
    <property type="entry name" value="Immunoglobulin"/>
    <property type="match status" value="1"/>
</dbReference>
<evidence type="ECO:0000256" key="1">
    <source>
        <dbReference type="ARBA" id="ARBA00004479"/>
    </source>
</evidence>
<dbReference type="GO" id="GO:0005911">
    <property type="term" value="C:cell-cell junction"/>
    <property type="evidence" value="ECO:0007669"/>
    <property type="project" value="TreeGrafter"/>
</dbReference>
<dbReference type="PANTHER" id="PTHR11640:SF155">
    <property type="entry name" value="IG-LIKE DOMAIN-CONTAINING PROTEIN"/>
    <property type="match status" value="1"/>
</dbReference>
<evidence type="ECO:0000256" key="5">
    <source>
        <dbReference type="ARBA" id="ARBA00023319"/>
    </source>
</evidence>
<dbReference type="InterPro" id="IPR007110">
    <property type="entry name" value="Ig-like_dom"/>
</dbReference>
<evidence type="ECO:0000313" key="10">
    <source>
        <dbReference type="Proteomes" id="UP000030764"/>
    </source>
</evidence>
<protein>
    <recommendedName>
        <fullName evidence="8">Ig-like domain-containing protein</fullName>
    </recommendedName>
</protein>
<proteinExistence type="predicted"/>
<dbReference type="InterPro" id="IPR013783">
    <property type="entry name" value="Ig-like_fold"/>
</dbReference>
<evidence type="ECO:0000256" key="3">
    <source>
        <dbReference type="ARBA" id="ARBA00023157"/>
    </source>
</evidence>
<reference evidence="9 10" key="1">
    <citation type="journal article" date="2014" name="Nat. Genet.">
        <title>Genome and transcriptome of the porcine whipworm Trichuris suis.</title>
        <authorList>
            <person name="Jex A.R."/>
            <person name="Nejsum P."/>
            <person name="Schwarz E.M."/>
            <person name="Hu L."/>
            <person name="Young N.D."/>
            <person name="Hall R.S."/>
            <person name="Korhonen P.K."/>
            <person name="Liao S."/>
            <person name="Thamsborg S."/>
            <person name="Xia J."/>
            <person name="Xu P."/>
            <person name="Wang S."/>
            <person name="Scheerlinck J.P."/>
            <person name="Hofmann A."/>
            <person name="Sternberg P.W."/>
            <person name="Wang J."/>
            <person name="Gasser R.B."/>
        </authorList>
    </citation>
    <scope>NUCLEOTIDE SEQUENCE [LARGE SCALE GENOMIC DNA]</scope>
    <source>
        <strain evidence="9">DCEP-RM93M</strain>
    </source>
</reference>
<dbReference type="PANTHER" id="PTHR11640">
    <property type="entry name" value="NEPHRIN"/>
    <property type="match status" value="1"/>
</dbReference>
<dbReference type="Proteomes" id="UP000030764">
    <property type="component" value="Unassembled WGS sequence"/>
</dbReference>
<feature type="chain" id="PRO_5001795012" description="Ig-like domain-containing protein" evidence="7">
    <location>
        <begin position="22"/>
        <end position="622"/>
    </location>
</feature>
<evidence type="ECO:0000256" key="6">
    <source>
        <dbReference type="SAM" id="Phobius"/>
    </source>
</evidence>
<dbReference type="EMBL" id="KL363221">
    <property type="protein sequence ID" value="KFD52966.1"/>
    <property type="molecule type" value="Genomic_DNA"/>
</dbReference>
<evidence type="ECO:0000256" key="4">
    <source>
        <dbReference type="ARBA" id="ARBA00023180"/>
    </source>
</evidence>
<feature type="transmembrane region" description="Helical" evidence="6">
    <location>
        <begin position="514"/>
        <end position="538"/>
    </location>
</feature>
<comment type="subcellular location">
    <subcellularLocation>
        <location evidence="1">Membrane</location>
        <topology evidence="1">Single-pass type I membrane protein</topology>
    </subcellularLocation>
</comment>
<dbReference type="AlphaFoldDB" id="A0A085M6X0"/>
<dbReference type="PROSITE" id="PS50835">
    <property type="entry name" value="IG_LIKE"/>
    <property type="match status" value="2"/>
</dbReference>
<organism evidence="9 10">
    <name type="scientific">Trichuris suis</name>
    <name type="common">pig whipworm</name>
    <dbReference type="NCBI Taxonomy" id="68888"/>
    <lineage>
        <taxon>Eukaryota</taxon>
        <taxon>Metazoa</taxon>
        <taxon>Ecdysozoa</taxon>
        <taxon>Nematoda</taxon>
        <taxon>Enoplea</taxon>
        <taxon>Dorylaimia</taxon>
        <taxon>Trichinellida</taxon>
        <taxon>Trichuridae</taxon>
        <taxon>Trichuris</taxon>
    </lineage>
</organism>
<dbReference type="GO" id="GO:0050839">
    <property type="term" value="F:cell adhesion molecule binding"/>
    <property type="evidence" value="ECO:0007669"/>
    <property type="project" value="TreeGrafter"/>
</dbReference>
<dbReference type="InterPro" id="IPR051275">
    <property type="entry name" value="Cell_adhesion_signaling"/>
</dbReference>
<feature type="signal peptide" evidence="7">
    <location>
        <begin position="1"/>
        <end position="21"/>
    </location>
</feature>
<accession>A0A085M6X0</accession>
<evidence type="ECO:0000256" key="7">
    <source>
        <dbReference type="SAM" id="SignalP"/>
    </source>
</evidence>
<dbReference type="Gene3D" id="2.60.40.10">
    <property type="entry name" value="Immunoglobulins"/>
    <property type="match status" value="1"/>
</dbReference>
<keyword evidence="7" id="KW-0732">Signal</keyword>
<dbReference type="GO" id="GO:0005886">
    <property type="term" value="C:plasma membrane"/>
    <property type="evidence" value="ECO:0007669"/>
    <property type="project" value="TreeGrafter"/>
</dbReference>
<sequence>MVVHLLNLVTLFALYCTTGVAQYQGNWGQGYPAAVTYGQNVQVPGESNYQGTTNGRAPRAYIAMEAFPMDRNMHHQKLSWREPFSFPVYCISEAPANQLVFSCLDCNSTEINQAIMEATEDRSGAAGFPAVRLNSLRIDNNWHNKRLGCTVFYEGSQGTENVTVMSLLDVQYLTQPIVLNDKFSPGVGNSSFYSTFPATLHCKALGNPPPTQYVWYVKGQRSSDGPMTSIPNTLRREGIQCEASSSVMPAKMSKVVTVDELRVPQLTGHNFRDVKASSVFEPNSNRLNLDHRDHRLSLLCQARGYPLPRIFWFHRLANSNEALNASCEEAGRSTVHQPPGKDEVVSSCSLLFDSYFKSGFYWCRACAARSANDWVCNANFSPNDGIQVDVTGPPVVYDEPLLQQIPNTNEVRIRMSFCSDPPPDVPNGMYWIIDGQRLNAGERMDNFVTDQLSQNISYPACYSSVLTINPLNDADRRKNVEFYVKNQVGQTTKAVNLAALIGNGKSSGPTSGDIGLAVGLSLAVISLIACAIIAFCWIRKIACFKGVSFADDKRTKQQKAAPKQQKKKYPINIIPEVVRGVPQKERSPVAVASPPTDFYKPPEVNYTWQHGGGGRMSKEVAV</sequence>